<organism evidence="7 8">
    <name type="scientific">Lentilactobacillus hilgardii</name>
    <name type="common">Lactobacillus hilgardii</name>
    <dbReference type="NCBI Taxonomy" id="1588"/>
    <lineage>
        <taxon>Bacteria</taxon>
        <taxon>Bacillati</taxon>
        <taxon>Bacillota</taxon>
        <taxon>Bacilli</taxon>
        <taxon>Lactobacillales</taxon>
        <taxon>Lactobacillaceae</taxon>
        <taxon>Lentilactobacillus</taxon>
    </lineage>
</organism>
<accession>A0A6P1E9D5</accession>
<dbReference type="InterPro" id="IPR008995">
    <property type="entry name" value="Mo/tungstate-bd_C_term_dom"/>
</dbReference>
<dbReference type="InterPro" id="IPR027417">
    <property type="entry name" value="P-loop_NTPase"/>
</dbReference>
<keyword evidence="1" id="KW-0813">Transport</keyword>
<dbReference type="GO" id="GO:0016887">
    <property type="term" value="F:ATP hydrolysis activity"/>
    <property type="evidence" value="ECO:0007669"/>
    <property type="project" value="InterPro"/>
</dbReference>
<dbReference type="SUPFAM" id="SSF52540">
    <property type="entry name" value="P-loop containing nucleoside triphosphate hydrolases"/>
    <property type="match status" value="1"/>
</dbReference>
<dbReference type="GeneID" id="69056789"/>
<dbReference type="SMR" id="A0A6P1E9D5"/>
<keyword evidence="2" id="KW-0547">Nucleotide-binding</keyword>
<dbReference type="Gene3D" id="3.40.50.300">
    <property type="entry name" value="P-loop containing nucleotide triphosphate hydrolases"/>
    <property type="match status" value="1"/>
</dbReference>
<dbReference type="PROSITE" id="PS00211">
    <property type="entry name" value="ABC_TRANSPORTER_1"/>
    <property type="match status" value="1"/>
</dbReference>
<dbReference type="PROSITE" id="PS50893">
    <property type="entry name" value="ABC_TRANSPORTER_2"/>
    <property type="match status" value="1"/>
</dbReference>
<evidence type="ECO:0000259" key="6">
    <source>
        <dbReference type="PROSITE" id="PS50893"/>
    </source>
</evidence>
<dbReference type="Pfam" id="PF08402">
    <property type="entry name" value="TOBE_2"/>
    <property type="match status" value="1"/>
</dbReference>
<dbReference type="AlphaFoldDB" id="A0A6P1E9D5"/>
<evidence type="ECO:0000313" key="8">
    <source>
        <dbReference type="Proteomes" id="UP000465035"/>
    </source>
</evidence>
<dbReference type="InterPro" id="IPR003439">
    <property type="entry name" value="ABC_transporter-like_ATP-bd"/>
</dbReference>
<evidence type="ECO:0000256" key="1">
    <source>
        <dbReference type="ARBA" id="ARBA00022448"/>
    </source>
</evidence>
<evidence type="ECO:0000256" key="3">
    <source>
        <dbReference type="ARBA" id="ARBA00022840"/>
    </source>
</evidence>
<dbReference type="InterPro" id="IPR050093">
    <property type="entry name" value="ABC_SmlMolc_Importer"/>
</dbReference>
<dbReference type="SUPFAM" id="SSF50331">
    <property type="entry name" value="MOP-like"/>
    <property type="match status" value="1"/>
</dbReference>
<evidence type="ECO:0000256" key="5">
    <source>
        <dbReference type="ARBA" id="ARBA00066388"/>
    </source>
</evidence>
<gene>
    <name evidence="7" type="ORF">GQR93_00300</name>
</gene>
<dbReference type="PANTHER" id="PTHR42781:SF4">
    <property type="entry name" value="SPERMIDINE_PUTRESCINE IMPORT ATP-BINDING PROTEIN POTA"/>
    <property type="match status" value="1"/>
</dbReference>
<dbReference type="GO" id="GO:0043190">
    <property type="term" value="C:ATP-binding cassette (ABC) transporter complex"/>
    <property type="evidence" value="ECO:0007669"/>
    <property type="project" value="InterPro"/>
</dbReference>
<dbReference type="GO" id="GO:0015418">
    <property type="term" value="F:ABC-type quaternary ammonium compound transporting activity"/>
    <property type="evidence" value="ECO:0007669"/>
    <property type="project" value="UniProtKB-EC"/>
</dbReference>
<dbReference type="InterPro" id="IPR017871">
    <property type="entry name" value="ABC_transporter-like_CS"/>
</dbReference>
<dbReference type="Pfam" id="PF00005">
    <property type="entry name" value="ABC_tran"/>
    <property type="match status" value="1"/>
</dbReference>
<sequence length="359" mass="39563">MYIQINHISKAFQKKGQNVLHDISFGVKKGSLTALLGPSGSGKTTLLRILAGLETATSGNASIDGHAIESVAPQNRGIGFVFQNYALFRYLNVYQNIAFGLKTQHQPANEIKKRVTELLKLTGLTDLENRYPNQLSGGQKQRVAFARAIAPHPKVLFLDEPFAALDKQIRQELRIWLKRLIHQLGITSIFVTHDHEEAIETADEIVVMNEGYVKQIGTPNEIYNQPNCQFVAEFIGRSSVLSSPNLAGFMLPEKPFVTQIRPERVQVLKKDESTTTPGTLESATVKDVVFRGATTTVTLDLHGQSLLANRSSLKPGLVIGEHVSVLIEQLVLFKQDTSTLKKNQSPATTAAPLKSYAIN</sequence>
<dbReference type="EC" id="7.6.2.9" evidence="5"/>
<protein>
    <recommendedName>
        <fullName evidence="5">ABC-type quaternary amine transporter</fullName>
        <ecNumber evidence="5">7.6.2.9</ecNumber>
    </recommendedName>
</protein>
<dbReference type="SMART" id="SM00382">
    <property type="entry name" value="AAA"/>
    <property type="match status" value="1"/>
</dbReference>
<proteinExistence type="predicted"/>
<evidence type="ECO:0000256" key="2">
    <source>
        <dbReference type="ARBA" id="ARBA00022741"/>
    </source>
</evidence>
<dbReference type="PANTHER" id="PTHR42781">
    <property type="entry name" value="SPERMIDINE/PUTRESCINE IMPORT ATP-BINDING PROTEIN POTA"/>
    <property type="match status" value="1"/>
</dbReference>
<reference evidence="7 8" key="1">
    <citation type="submission" date="2019-12" db="EMBL/GenBank/DDBJ databases">
        <title>Lactobacillus hilgardii FLUB.</title>
        <authorList>
            <person name="Gustaw K."/>
        </authorList>
    </citation>
    <scope>NUCLEOTIDE SEQUENCE [LARGE SCALE GENOMIC DNA]</scope>
    <source>
        <strain evidence="7 8">FLUB</strain>
    </source>
</reference>
<dbReference type="InterPro" id="IPR003593">
    <property type="entry name" value="AAA+_ATPase"/>
</dbReference>
<feature type="domain" description="ABC transporter" evidence="6">
    <location>
        <begin position="3"/>
        <end position="235"/>
    </location>
</feature>
<dbReference type="EMBL" id="CP047121">
    <property type="protein sequence ID" value="QHB50764.1"/>
    <property type="molecule type" value="Genomic_DNA"/>
</dbReference>
<evidence type="ECO:0000313" key="7">
    <source>
        <dbReference type="EMBL" id="QHB50764.1"/>
    </source>
</evidence>
<evidence type="ECO:0000256" key="4">
    <source>
        <dbReference type="ARBA" id="ARBA00022967"/>
    </source>
</evidence>
<keyword evidence="4" id="KW-1278">Translocase</keyword>
<dbReference type="InterPro" id="IPR013611">
    <property type="entry name" value="Transp-assoc_OB_typ2"/>
</dbReference>
<dbReference type="Proteomes" id="UP000465035">
    <property type="component" value="Chromosome"/>
</dbReference>
<dbReference type="RefSeq" id="WP_035444191.1">
    <property type="nucleotide sequence ID" value="NZ_CABKOL010000106.1"/>
</dbReference>
<dbReference type="GO" id="GO:0005524">
    <property type="term" value="F:ATP binding"/>
    <property type="evidence" value="ECO:0007669"/>
    <property type="project" value="UniProtKB-KW"/>
</dbReference>
<dbReference type="FunFam" id="3.40.50.300:FF:000425">
    <property type="entry name" value="Probable ABC transporter, ATP-binding subunit"/>
    <property type="match status" value="1"/>
</dbReference>
<keyword evidence="3 7" id="KW-0067">ATP-binding</keyword>
<name>A0A6P1E9D5_LENHI</name>